<dbReference type="Proteomes" id="UP000481153">
    <property type="component" value="Unassembled WGS sequence"/>
</dbReference>
<sequence length="118" mass="12678">MTCTLRVSRSTIGASCLRERITLVHLKPNVNAQPAPSVLATGANPAPQASTNMDVPIPEPTGQTIVLSAPPPKPPLLPLVAFGSSLAKKYYEKFEAPASPTEDPPNWTTQFIKEYQPL</sequence>
<reference evidence="2 3" key="1">
    <citation type="submission" date="2019-07" db="EMBL/GenBank/DDBJ databases">
        <title>Genomics analysis of Aphanomyces spp. identifies a new class of oomycete effector associated with host adaptation.</title>
        <authorList>
            <person name="Gaulin E."/>
        </authorList>
    </citation>
    <scope>NUCLEOTIDE SEQUENCE [LARGE SCALE GENOMIC DNA]</scope>
    <source>
        <strain evidence="2 3">ATCC 201684</strain>
    </source>
</reference>
<organism evidence="2 3">
    <name type="scientific">Aphanomyces euteiches</name>
    <dbReference type="NCBI Taxonomy" id="100861"/>
    <lineage>
        <taxon>Eukaryota</taxon>
        <taxon>Sar</taxon>
        <taxon>Stramenopiles</taxon>
        <taxon>Oomycota</taxon>
        <taxon>Saprolegniomycetes</taxon>
        <taxon>Saprolegniales</taxon>
        <taxon>Verrucalvaceae</taxon>
        <taxon>Aphanomyces</taxon>
    </lineage>
</organism>
<evidence type="ECO:0000313" key="2">
    <source>
        <dbReference type="EMBL" id="KAF0730737.1"/>
    </source>
</evidence>
<dbReference type="EMBL" id="VJMJ01000151">
    <property type="protein sequence ID" value="KAF0730737.1"/>
    <property type="molecule type" value="Genomic_DNA"/>
</dbReference>
<dbReference type="AlphaFoldDB" id="A0A6G0WTB9"/>
<proteinExistence type="predicted"/>
<dbReference type="VEuPathDB" id="FungiDB:AeMF1_016507"/>
<keyword evidence="3" id="KW-1185">Reference proteome</keyword>
<gene>
    <name evidence="2" type="ORF">Ae201684_011848</name>
</gene>
<name>A0A6G0WTB9_9STRA</name>
<protein>
    <submittedName>
        <fullName evidence="2">Uncharacterized protein</fullName>
    </submittedName>
</protein>
<evidence type="ECO:0000256" key="1">
    <source>
        <dbReference type="SAM" id="MobiDB-lite"/>
    </source>
</evidence>
<accession>A0A6G0WTB9</accession>
<feature type="region of interest" description="Disordered" evidence="1">
    <location>
        <begin position="36"/>
        <end position="70"/>
    </location>
</feature>
<comment type="caution">
    <text evidence="2">The sequence shown here is derived from an EMBL/GenBank/DDBJ whole genome shotgun (WGS) entry which is preliminary data.</text>
</comment>
<evidence type="ECO:0000313" key="3">
    <source>
        <dbReference type="Proteomes" id="UP000481153"/>
    </source>
</evidence>